<keyword evidence="3" id="KW-1185">Reference proteome</keyword>
<evidence type="ECO:0000313" key="2">
    <source>
        <dbReference type="EMBL" id="SHF38461.1"/>
    </source>
</evidence>
<name>A0A1M5B7E1_9GAMM</name>
<dbReference type="STRING" id="1122206.SAMN02745753_01854"/>
<evidence type="ECO:0000313" key="3">
    <source>
        <dbReference type="Proteomes" id="UP000184517"/>
    </source>
</evidence>
<dbReference type="InterPro" id="IPR001638">
    <property type="entry name" value="Solute-binding_3/MltF_N"/>
</dbReference>
<reference evidence="3" key="1">
    <citation type="submission" date="2016-11" db="EMBL/GenBank/DDBJ databases">
        <authorList>
            <person name="Varghese N."/>
            <person name="Submissions S."/>
        </authorList>
    </citation>
    <scope>NUCLEOTIDE SEQUENCE [LARGE SCALE GENOMIC DNA]</scope>
    <source>
        <strain evidence="3">DSM 16579</strain>
    </source>
</reference>
<accession>A0A1M5B7E1</accession>
<dbReference type="AlphaFoldDB" id="A0A1M5B7E1"/>
<dbReference type="OrthoDB" id="7354650at2"/>
<dbReference type="RefSeq" id="WP_084122319.1">
    <property type="nucleotide sequence ID" value="NZ_FQVF01000007.1"/>
</dbReference>
<dbReference type="PANTHER" id="PTHR38834">
    <property type="entry name" value="PERIPLASMIC SUBSTRATE BINDING PROTEIN FAMILY 3"/>
    <property type="match status" value="1"/>
</dbReference>
<protein>
    <submittedName>
        <fullName evidence="2">Amino acid ABC transporter substrate-binding protein, PAAT family</fullName>
    </submittedName>
</protein>
<dbReference type="SUPFAM" id="SSF53850">
    <property type="entry name" value="Periplasmic binding protein-like II"/>
    <property type="match status" value="1"/>
</dbReference>
<dbReference type="Pfam" id="PF00497">
    <property type="entry name" value="SBP_bac_3"/>
    <property type="match status" value="1"/>
</dbReference>
<dbReference type="SMART" id="SM00062">
    <property type="entry name" value="PBPb"/>
    <property type="match status" value="1"/>
</dbReference>
<gene>
    <name evidence="2" type="ORF">SAMN02745753_01854</name>
</gene>
<dbReference type="Proteomes" id="UP000184517">
    <property type="component" value="Unassembled WGS sequence"/>
</dbReference>
<organism evidence="2 3">
    <name type="scientific">Marinomonas polaris DSM 16579</name>
    <dbReference type="NCBI Taxonomy" id="1122206"/>
    <lineage>
        <taxon>Bacteria</taxon>
        <taxon>Pseudomonadati</taxon>
        <taxon>Pseudomonadota</taxon>
        <taxon>Gammaproteobacteria</taxon>
        <taxon>Oceanospirillales</taxon>
        <taxon>Oceanospirillaceae</taxon>
        <taxon>Marinomonas</taxon>
    </lineage>
</organism>
<proteinExistence type="predicted"/>
<dbReference type="EMBL" id="FQVF01000007">
    <property type="protein sequence ID" value="SHF38461.1"/>
    <property type="molecule type" value="Genomic_DNA"/>
</dbReference>
<dbReference type="Gene3D" id="3.40.190.10">
    <property type="entry name" value="Periplasmic binding protein-like II"/>
    <property type="match status" value="2"/>
</dbReference>
<sequence>MSRYCCIALWIIGTLFCRMLKAEEVVLYTVHFPPYTIDSKEVPSPTPLENDDGLYGLDVDLIRAAYKTQGISVQYKIMPWSRVMRDIEAGLILGGISCHPIPERESFAIFSDPVSLSSLALVTRRDFLSEGSHSLQELKNYKTLVVNGWAPMNILDANGVGYSLVNEDRQGLTLLLRRNHDVFMTGKESIAYDANLLGVSDQLSLYDIKDLEYSYYTVCFSQFYKKARMWRDKLNVGLESIKKSGVSKAIYASYGIPYPEEGLVK</sequence>
<evidence type="ECO:0000259" key="1">
    <source>
        <dbReference type="SMART" id="SM00062"/>
    </source>
</evidence>
<feature type="domain" description="Solute-binding protein family 3/N-terminal" evidence="1">
    <location>
        <begin position="34"/>
        <end position="257"/>
    </location>
</feature>
<dbReference type="PANTHER" id="PTHR38834:SF3">
    <property type="entry name" value="SOLUTE-BINDING PROTEIN FAMILY 3_N-TERMINAL DOMAIN-CONTAINING PROTEIN"/>
    <property type="match status" value="1"/>
</dbReference>